<accession>A0ABV5NGD7</accession>
<protein>
    <submittedName>
        <fullName evidence="1">Type VII secretion target</fullName>
    </submittedName>
</protein>
<evidence type="ECO:0000313" key="1">
    <source>
        <dbReference type="EMBL" id="MFB9468864.1"/>
    </source>
</evidence>
<proteinExistence type="predicted"/>
<organism evidence="1 2">
    <name type="scientific">Nonomuraea salmonea</name>
    <dbReference type="NCBI Taxonomy" id="46181"/>
    <lineage>
        <taxon>Bacteria</taxon>
        <taxon>Bacillati</taxon>
        <taxon>Actinomycetota</taxon>
        <taxon>Actinomycetes</taxon>
        <taxon>Streptosporangiales</taxon>
        <taxon>Streptosporangiaceae</taxon>
        <taxon>Nonomuraea</taxon>
    </lineage>
</organism>
<comment type="caution">
    <text evidence="1">The sequence shown here is derived from an EMBL/GenBank/DDBJ whole genome shotgun (WGS) entry which is preliminary data.</text>
</comment>
<gene>
    <name evidence="1" type="ORF">ACFFR3_05065</name>
</gene>
<evidence type="ECO:0000313" key="2">
    <source>
        <dbReference type="Proteomes" id="UP001589568"/>
    </source>
</evidence>
<dbReference type="Proteomes" id="UP001589568">
    <property type="component" value="Unassembled WGS sequence"/>
</dbReference>
<reference evidence="1 2" key="1">
    <citation type="submission" date="2024-09" db="EMBL/GenBank/DDBJ databases">
        <authorList>
            <person name="Sun Q."/>
            <person name="Mori K."/>
        </authorList>
    </citation>
    <scope>NUCLEOTIDE SEQUENCE [LARGE SCALE GENOMIC DNA]</scope>
    <source>
        <strain evidence="1 2">JCM 3324</strain>
    </source>
</reference>
<dbReference type="RefSeq" id="WP_345396112.1">
    <property type="nucleotide sequence ID" value="NZ_BAAAXS010000001.1"/>
</dbReference>
<dbReference type="InterPro" id="IPR022536">
    <property type="entry name" value="EspC"/>
</dbReference>
<keyword evidence="2" id="KW-1185">Reference proteome</keyword>
<sequence>MSDGFTVRAAALRRHSGVYQELKSNAEEARTALRAAFDLDRKTLGDDMYGAELTKKLPGMEQAIEDAFKDLLDDLDDLTTGLHVSSRNYDAADQPPARHD</sequence>
<dbReference type="Pfam" id="PF10824">
    <property type="entry name" value="T7SS_ESX_EspC"/>
    <property type="match status" value="1"/>
</dbReference>
<name>A0ABV5NGD7_9ACTN</name>
<dbReference type="EMBL" id="JBHMCF010000003">
    <property type="protein sequence ID" value="MFB9468864.1"/>
    <property type="molecule type" value="Genomic_DNA"/>
</dbReference>